<dbReference type="Proteomes" id="UP000009374">
    <property type="component" value="Unassembled WGS sequence"/>
</dbReference>
<dbReference type="PANTHER" id="PTHR42923:SF47">
    <property type="entry name" value="BLR3003 PROTEIN"/>
    <property type="match status" value="1"/>
</dbReference>
<reference evidence="2 3" key="1">
    <citation type="journal article" date="2009" name="Appl. Environ. Microbiol.">
        <title>Community genomic and proteomic analyses of chemoautotrophic iron-oxidizing "Leptospirillum rubarum" (Group II) and "Leptospirillum ferrodiazotrophum" (Group III) bacteria in acid mine drainage biofilms.</title>
        <authorList>
            <person name="Goltsman D.S."/>
            <person name="Denef V.J."/>
            <person name="Singer S.W."/>
            <person name="VerBerkmoes N.C."/>
            <person name="Lefsrud M."/>
            <person name="Mueller R.S."/>
            <person name="Dick G.J."/>
            <person name="Sun C.L."/>
            <person name="Wheeler K.E."/>
            <person name="Zemla A."/>
            <person name="Baker B.J."/>
            <person name="Hauser L."/>
            <person name="Land M."/>
            <person name="Shah M.B."/>
            <person name="Thelen M.P."/>
            <person name="Hettich R.L."/>
            <person name="Banfield J.F."/>
        </authorList>
    </citation>
    <scope>NUCLEOTIDE SEQUENCE [LARGE SCALE GENOMIC DNA]</scope>
</reference>
<dbReference type="InterPro" id="IPR002937">
    <property type="entry name" value="Amino_oxidase"/>
</dbReference>
<name>C6HV00_9BACT</name>
<evidence type="ECO:0000313" key="2">
    <source>
        <dbReference type="EMBL" id="EES53611.1"/>
    </source>
</evidence>
<dbReference type="NCBIfam" id="TIGR03467">
    <property type="entry name" value="HpnE"/>
    <property type="match status" value="1"/>
</dbReference>
<dbReference type="InterPro" id="IPR017830">
    <property type="entry name" value="SQase_HpnE"/>
</dbReference>
<dbReference type="Pfam" id="PF01593">
    <property type="entry name" value="Amino_oxidase"/>
    <property type="match status" value="1"/>
</dbReference>
<dbReference type="InterPro" id="IPR050464">
    <property type="entry name" value="Zeta_carotene_desat/Oxidored"/>
</dbReference>
<proteinExistence type="predicted"/>
<dbReference type="Gene3D" id="3.50.50.60">
    <property type="entry name" value="FAD/NAD(P)-binding domain"/>
    <property type="match status" value="1"/>
</dbReference>
<dbReference type="InterPro" id="IPR036188">
    <property type="entry name" value="FAD/NAD-bd_sf"/>
</dbReference>
<protein>
    <submittedName>
        <fullName evidence="2">Amine oxidase</fullName>
    </submittedName>
</protein>
<sequence>MSPRPSIYILGGGLSGIAAAERLSRDPDAPYHVVLIEARPHLGGRTGSYFDTRARREIDTGQHLFLSCYTGTIDLLQRLGTKDDLVFFDRLYIPLWDPERGLNPLDVPGNKSQLSAAGGLLQYEGLPFSRRLAFLSVARAMPRTDSDVDHLTAHEFLKRAGQPDVVIDRFWELVILSATNLPSRSVSAALLVRILKESLLAGGHAARPGYNAVPLTELFVLPAMRLFRARSVSVRTKTRITGLTETGGRIVSLATSQGEIPLSPEDRVIVALPPWSFEKIVPLSWQETPLVDRINRLSYASPILSIHLHFDTPVRIPLIAGFHQSPIHWLFNKDAMEQRLIPETRPWFDWSEDREDDLLPTQMVSATVSGADTLLETPDAELAALVSRHLLLLDKKNTASPKGIVAVRDRFATPVLGTGQSSLRPEARTSFANLFMAGDTADTGLPATMESAVRAGVAAAEAILSESSARHVAQGKTAPSGEKAIPA</sequence>
<keyword evidence="3" id="KW-1185">Reference proteome</keyword>
<dbReference type="PANTHER" id="PTHR42923">
    <property type="entry name" value="PROTOPORPHYRINOGEN OXIDASE"/>
    <property type="match status" value="1"/>
</dbReference>
<accession>C6HV00</accession>
<dbReference type="GO" id="GO:0016491">
    <property type="term" value="F:oxidoreductase activity"/>
    <property type="evidence" value="ECO:0007669"/>
    <property type="project" value="InterPro"/>
</dbReference>
<gene>
    <name evidence="2" type="ORF">UBAL3_74420069</name>
</gene>
<evidence type="ECO:0000259" key="1">
    <source>
        <dbReference type="Pfam" id="PF01593"/>
    </source>
</evidence>
<dbReference type="EMBL" id="GG693859">
    <property type="protein sequence ID" value="EES53611.1"/>
    <property type="molecule type" value="Genomic_DNA"/>
</dbReference>
<evidence type="ECO:0000313" key="3">
    <source>
        <dbReference type="Proteomes" id="UP000009374"/>
    </source>
</evidence>
<dbReference type="AlphaFoldDB" id="C6HV00"/>
<feature type="domain" description="Amine oxidase" evidence="1">
    <location>
        <begin position="14"/>
        <end position="464"/>
    </location>
</feature>
<organism evidence="2 3">
    <name type="scientific">Leptospirillum ferrodiazotrophum</name>
    <dbReference type="NCBI Taxonomy" id="412449"/>
    <lineage>
        <taxon>Bacteria</taxon>
        <taxon>Pseudomonadati</taxon>
        <taxon>Nitrospirota</taxon>
        <taxon>Nitrospiria</taxon>
        <taxon>Nitrospirales</taxon>
        <taxon>Nitrospiraceae</taxon>
        <taxon>Leptospirillum</taxon>
    </lineage>
</organism>
<dbReference type="SUPFAM" id="SSF51905">
    <property type="entry name" value="FAD/NAD(P)-binding domain"/>
    <property type="match status" value="1"/>
</dbReference>